<dbReference type="AlphaFoldDB" id="A0A9D2KWG0"/>
<evidence type="ECO:0000313" key="1">
    <source>
        <dbReference type="EMBL" id="HJA90342.1"/>
    </source>
</evidence>
<reference evidence="1" key="2">
    <citation type="submission" date="2021-04" db="EMBL/GenBank/DDBJ databases">
        <authorList>
            <person name="Gilroy R."/>
        </authorList>
    </citation>
    <scope>NUCLEOTIDE SEQUENCE</scope>
    <source>
        <strain evidence="1">CHK171-505</strain>
    </source>
</reference>
<dbReference type="EMBL" id="DWYW01000136">
    <property type="protein sequence ID" value="HJA90342.1"/>
    <property type="molecule type" value="Genomic_DNA"/>
</dbReference>
<comment type="caution">
    <text evidence="1">The sequence shown here is derived from an EMBL/GenBank/DDBJ whole genome shotgun (WGS) entry which is preliminary data.</text>
</comment>
<name>A0A9D2KWG0_9LACT</name>
<accession>A0A9D2KWG0</accession>
<dbReference type="InterPro" id="IPR012865">
    <property type="entry name" value="DUF1642"/>
</dbReference>
<gene>
    <name evidence="1" type="ORF">H9948_06065</name>
</gene>
<proteinExistence type="predicted"/>
<sequence>VAAILYGYEVEEEQKYNVKFKVKSSFGTVGIFLYKEGDEVLAGNNFKVYYPKEDVYRLTEQEIRDFQNGDILFEHFAVRV</sequence>
<dbReference type="Pfam" id="PF07852">
    <property type="entry name" value="DUF1642"/>
    <property type="match status" value="1"/>
</dbReference>
<organism evidence="1 2">
    <name type="scientific">Candidatus Jeotgalibaca merdavium</name>
    <dbReference type="NCBI Taxonomy" id="2838627"/>
    <lineage>
        <taxon>Bacteria</taxon>
        <taxon>Bacillati</taxon>
        <taxon>Bacillota</taxon>
        <taxon>Bacilli</taxon>
        <taxon>Lactobacillales</taxon>
        <taxon>Carnobacteriaceae</taxon>
        <taxon>Jeotgalibaca</taxon>
    </lineage>
</organism>
<reference evidence="1" key="1">
    <citation type="journal article" date="2021" name="PeerJ">
        <title>Extensive microbial diversity within the chicken gut microbiome revealed by metagenomics and culture.</title>
        <authorList>
            <person name="Gilroy R."/>
            <person name="Ravi A."/>
            <person name="Getino M."/>
            <person name="Pursley I."/>
            <person name="Horton D.L."/>
            <person name="Alikhan N.F."/>
            <person name="Baker D."/>
            <person name="Gharbi K."/>
            <person name="Hall N."/>
            <person name="Watson M."/>
            <person name="Adriaenssens E.M."/>
            <person name="Foster-Nyarko E."/>
            <person name="Jarju S."/>
            <person name="Secka A."/>
            <person name="Antonio M."/>
            <person name="Oren A."/>
            <person name="Chaudhuri R.R."/>
            <person name="La Ragione R."/>
            <person name="Hildebrand F."/>
            <person name="Pallen M.J."/>
        </authorList>
    </citation>
    <scope>NUCLEOTIDE SEQUENCE</scope>
    <source>
        <strain evidence="1">CHK171-505</strain>
    </source>
</reference>
<dbReference type="Proteomes" id="UP000886856">
    <property type="component" value="Unassembled WGS sequence"/>
</dbReference>
<feature type="non-terminal residue" evidence="1">
    <location>
        <position position="1"/>
    </location>
</feature>
<evidence type="ECO:0000313" key="2">
    <source>
        <dbReference type="Proteomes" id="UP000886856"/>
    </source>
</evidence>
<protein>
    <submittedName>
        <fullName evidence="1">DUF1642 domain-containing protein</fullName>
    </submittedName>
</protein>